<protein>
    <submittedName>
        <fullName evidence="1">Uncharacterized protein</fullName>
    </submittedName>
</protein>
<dbReference type="EMBL" id="ACVI01000123">
    <property type="protein sequence ID" value="EET84882.1"/>
    <property type="molecule type" value="Genomic_DNA"/>
</dbReference>
<name>C6Q0V0_9CLOT</name>
<evidence type="ECO:0000313" key="2">
    <source>
        <dbReference type="Proteomes" id="UP000004198"/>
    </source>
</evidence>
<dbReference type="RefSeq" id="WP_007063552.1">
    <property type="nucleotide sequence ID" value="NZ_ACVI01000123.1"/>
</dbReference>
<reference evidence="1 2" key="1">
    <citation type="submission" date="2009-06" db="EMBL/GenBank/DDBJ databases">
        <title>The draft genome of Clostridium carboxidivorans P7.</title>
        <authorList>
            <consortium name="US DOE Joint Genome Institute (JGI-PGF)"/>
            <person name="Lucas S."/>
            <person name="Copeland A."/>
            <person name="Lapidus A."/>
            <person name="Glavina del Rio T."/>
            <person name="Tice H."/>
            <person name="Bruce D."/>
            <person name="Goodwin L."/>
            <person name="Pitluck S."/>
            <person name="Larimer F."/>
            <person name="Land M.L."/>
            <person name="Hauser L."/>
            <person name="Hemme C.L."/>
        </authorList>
    </citation>
    <scope>NUCLEOTIDE SEQUENCE [LARGE SCALE GENOMIC DNA]</scope>
    <source>
        <strain evidence="1 2">P7</strain>
    </source>
</reference>
<sequence>MEICVVFNTWGKEPFIIKRFNSEYEAIKNIIAKGFDVFAHNTDGIRFIIQTFKY</sequence>
<accession>C6Q0V0</accession>
<dbReference type="Proteomes" id="UP000004198">
    <property type="component" value="Unassembled WGS sequence"/>
</dbReference>
<comment type="caution">
    <text evidence="1">The sequence shown here is derived from an EMBL/GenBank/DDBJ whole genome shotgun (WGS) entry which is preliminary data.</text>
</comment>
<gene>
    <name evidence="1" type="ORF">CcarbDRAFT_4667</name>
</gene>
<proteinExistence type="predicted"/>
<dbReference type="AlphaFoldDB" id="C6Q0V0"/>
<organism evidence="1 2">
    <name type="scientific">Clostridium carboxidivorans P7</name>
    <dbReference type="NCBI Taxonomy" id="536227"/>
    <lineage>
        <taxon>Bacteria</taxon>
        <taxon>Bacillati</taxon>
        <taxon>Bacillota</taxon>
        <taxon>Clostridia</taxon>
        <taxon>Eubacteriales</taxon>
        <taxon>Clostridiaceae</taxon>
        <taxon>Clostridium</taxon>
    </lineage>
</organism>
<keyword evidence="2" id="KW-1185">Reference proteome</keyword>
<evidence type="ECO:0000313" key="1">
    <source>
        <dbReference type="EMBL" id="EET84882.1"/>
    </source>
</evidence>